<dbReference type="SUPFAM" id="SSF55681">
    <property type="entry name" value="Class II aaRS and biotin synthetases"/>
    <property type="match status" value="1"/>
</dbReference>
<organism evidence="7 8">
    <name type="scientific">Pristionchus entomophagus</name>
    <dbReference type="NCBI Taxonomy" id="358040"/>
    <lineage>
        <taxon>Eukaryota</taxon>
        <taxon>Metazoa</taxon>
        <taxon>Ecdysozoa</taxon>
        <taxon>Nematoda</taxon>
        <taxon>Chromadorea</taxon>
        <taxon>Rhabditida</taxon>
        <taxon>Rhabditina</taxon>
        <taxon>Diplogasteromorpha</taxon>
        <taxon>Diplogasteroidea</taxon>
        <taxon>Neodiplogasteridae</taxon>
        <taxon>Pristionchus</taxon>
    </lineage>
</organism>
<evidence type="ECO:0000256" key="4">
    <source>
        <dbReference type="ARBA" id="ARBA00022917"/>
    </source>
</evidence>
<dbReference type="PANTHER" id="PTHR22594">
    <property type="entry name" value="ASPARTYL/LYSYL-TRNA SYNTHETASE"/>
    <property type="match status" value="1"/>
</dbReference>
<reference evidence="7" key="1">
    <citation type="submission" date="2023-10" db="EMBL/GenBank/DDBJ databases">
        <title>Genome assembly of Pristionchus species.</title>
        <authorList>
            <person name="Yoshida K."/>
            <person name="Sommer R.J."/>
        </authorList>
    </citation>
    <scope>NUCLEOTIDE SEQUENCE</scope>
    <source>
        <strain evidence="7">RS0144</strain>
    </source>
</reference>
<accession>A0AAV5SF26</accession>
<dbReference type="GO" id="GO:0004815">
    <property type="term" value="F:aspartate-tRNA ligase activity"/>
    <property type="evidence" value="ECO:0007669"/>
    <property type="project" value="TreeGrafter"/>
</dbReference>
<dbReference type="Gene3D" id="3.30.930.10">
    <property type="entry name" value="Bira Bifunctional Protein, Domain 2"/>
    <property type="match status" value="1"/>
</dbReference>
<sequence>PIQEHEERIEKEEKLDEIRAQHFDLVLNGVELGAGSIRIHNRSMQRKVLEILGEETGEMTHLLEALESGAPPHGGFAFGVDRLISILAGRGDTSYGIRDVIAFPKTKEGRDLMVNTPIEPSREELERYGYEVVKKELSPFGTLSYCLLVVVTLLKNILV</sequence>
<dbReference type="EMBL" id="BTSX01000001">
    <property type="protein sequence ID" value="GMS78291.1"/>
    <property type="molecule type" value="Genomic_DNA"/>
</dbReference>
<dbReference type="GO" id="GO:0006422">
    <property type="term" value="P:aspartyl-tRNA aminoacylation"/>
    <property type="evidence" value="ECO:0007669"/>
    <property type="project" value="TreeGrafter"/>
</dbReference>
<dbReference type="AlphaFoldDB" id="A0AAV5SF26"/>
<dbReference type="InterPro" id="IPR004364">
    <property type="entry name" value="Aa-tRNA-synt_II"/>
</dbReference>
<feature type="non-terminal residue" evidence="7">
    <location>
        <position position="1"/>
    </location>
</feature>
<proteinExistence type="predicted"/>
<feature type="non-terminal residue" evidence="7">
    <location>
        <position position="159"/>
    </location>
</feature>
<evidence type="ECO:0000256" key="3">
    <source>
        <dbReference type="ARBA" id="ARBA00022840"/>
    </source>
</evidence>
<dbReference type="InterPro" id="IPR045864">
    <property type="entry name" value="aa-tRNA-synth_II/BPL/LPL"/>
</dbReference>
<keyword evidence="3" id="KW-0067">ATP-binding</keyword>
<dbReference type="GO" id="GO:0005739">
    <property type="term" value="C:mitochondrion"/>
    <property type="evidence" value="ECO:0007669"/>
    <property type="project" value="TreeGrafter"/>
</dbReference>
<evidence type="ECO:0000259" key="6">
    <source>
        <dbReference type="Pfam" id="PF00152"/>
    </source>
</evidence>
<keyword evidence="2" id="KW-0547">Nucleotide-binding</keyword>
<dbReference type="InterPro" id="IPR002312">
    <property type="entry name" value="Asp/Asn-tRNA-synth_IIb"/>
</dbReference>
<evidence type="ECO:0000313" key="8">
    <source>
        <dbReference type="Proteomes" id="UP001432027"/>
    </source>
</evidence>
<protein>
    <recommendedName>
        <fullName evidence="6">Aminoacyl-tRNA synthetase class II (D/K/N) domain-containing protein</fullName>
    </recommendedName>
</protein>
<comment type="caution">
    <text evidence="7">The sequence shown here is derived from an EMBL/GenBank/DDBJ whole genome shotgun (WGS) entry which is preliminary data.</text>
</comment>
<keyword evidence="4" id="KW-0648">Protein biosynthesis</keyword>
<evidence type="ECO:0000256" key="5">
    <source>
        <dbReference type="ARBA" id="ARBA00023146"/>
    </source>
</evidence>
<gene>
    <name evidence="7" type="ORF">PENTCL1PPCAC_466</name>
</gene>
<feature type="domain" description="Aminoacyl-tRNA synthetase class II (D/K/N)" evidence="6">
    <location>
        <begin position="10"/>
        <end position="107"/>
    </location>
</feature>
<dbReference type="Pfam" id="PF00152">
    <property type="entry name" value="tRNA-synt_2"/>
    <property type="match status" value="1"/>
</dbReference>
<keyword evidence="8" id="KW-1185">Reference proteome</keyword>
<dbReference type="PANTHER" id="PTHR22594:SF5">
    <property type="entry name" value="ASPARTATE--TRNA LIGASE, MITOCHONDRIAL"/>
    <property type="match status" value="1"/>
</dbReference>
<dbReference type="Proteomes" id="UP001432027">
    <property type="component" value="Unassembled WGS sequence"/>
</dbReference>
<name>A0AAV5SF26_9BILA</name>
<evidence type="ECO:0000313" key="7">
    <source>
        <dbReference type="EMBL" id="GMS78291.1"/>
    </source>
</evidence>
<keyword evidence="1" id="KW-0436">Ligase</keyword>
<dbReference type="PRINTS" id="PR01042">
    <property type="entry name" value="TRNASYNTHASP"/>
</dbReference>
<dbReference type="GO" id="GO:0005524">
    <property type="term" value="F:ATP binding"/>
    <property type="evidence" value="ECO:0007669"/>
    <property type="project" value="UniProtKB-KW"/>
</dbReference>
<evidence type="ECO:0000256" key="2">
    <source>
        <dbReference type="ARBA" id="ARBA00022741"/>
    </source>
</evidence>
<evidence type="ECO:0000256" key="1">
    <source>
        <dbReference type="ARBA" id="ARBA00022598"/>
    </source>
</evidence>
<keyword evidence="5" id="KW-0030">Aminoacyl-tRNA synthetase</keyword>